<keyword evidence="2" id="KW-1185">Reference proteome</keyword>
<organism evidence="1 2">
    <name type="scientific">Nonomuraea mangrovi</name>
    <dbReference type="NCBI Taxonomy" id="2316207"/>
    <lineage>
        <taxon>Bacteria</taxon>
        <taxon>Bacillati</taxon>
        <taxon>Actinomycetota</taxon>
        <taxon>Actinomycetes</taxon>
        <taxon>Streptosporangiales</taxon>
        <taxon>Streptosporangiaceae</taxon>
        <taxon>Nonomuraea</taxon>
    </lineage>
</organism>
<gene>
    <name evidence="1" type="ORF">ACFSKW_12485</name>
</gene>
<evidence type="ECO:0000313" key="2">
    <source>
        <dbReference type="Proteomes" id="UP001597368"/>
    </source>
</evidence>
<dbReference type="RefSeq" id="WP_379572355.1">
    <property type="nucleotide sequence ID" value="NZ_JBHUFV010000020.1"/>
</dbReference>
<accession>A0ABW4SUL2</accession>
<evidence type="ECO:0000313" key="1">
    <source>
        <dbReference type="EMBL" id="MFD1932292.1"/>
    </source>
</evidence>
<reference evidence="2" key="1">
    <citation type="journal article" date="2019" name="Int. J. Syst. Evol. Microbiol.">
        <title>The Global Catalogue of Microorganisms (GCM) 10K type strain sequencing project: providing services to taxonomists for standard genome sequencing and annotation.</title>
        <authorList>
            <consortium name="The Broad Institute Genomics Platform"/>
            <consortium name="The Broad Institute Genome Sequencing Center for Infectious Disease"/>
            <person name="Wu L."/>
            <person name="Ma J."/>
        </authorList>
    </citation>
    <scope>NUCLEOTIDE SEQUENCE [LARGE SCALE GENOMIC DNA]</scope>
    <source>
        <strain evidence="2">ICMP 6774ER</strain>
    </source>
</reference>
<dbReference type="EMBL" id="JBHUFV010000020">
    <property type="protein sequence ID" value="MFD1932292.1"/>
    <property type="molecule type" value="Genomic_DNA"/>
</dbReference>
<dbReference type="InterPro" id="IPR023393">
    <property type="entry name" value="START-like_dom_sf"/>
</dbReference>
<name>A0ABW4SUL2_9ACTN</name>
<protein>
    <submittedName>
        <fullName evidence="1">SRPBCC family protein</fullName>
    </submittedName>
</protein>
<proteinExistence type="predicted"/>
<dbReference type="Gene3D" id="3.30.530.20">
    <property type="match status" value="1"/>
</dbReference>
<comment type="caution">
    <text evidence="1">The sequence shown here is derived from an EMBL/GenBank/DDBJ whole genome shotgun (WGS) entry which is preliminary data.</text>
</comment>
<sequence>MPTRLAVAVPTQLPAERLFQVLTDWPRHPEWMFLTTARVVAGDGHGVGSELAAFTGFGRLGFVDTMVITRWEPPTAVAVRHTGLLVRGTGMFRIAGGRLFWAEELSLPLGSLVRPLARAFMRWSLLRLVRLAASHP</sequence>
<dbReference type="CDD" id="cd07812">
    <property type="entry name" value="SRPBCC"/>
    <property type="match status" value="1"/>
</dbReference>
<dbReference type="SUPFAM" id="SSF55961">
    <property type="entry name" value="Bet v1-like"/>
    <property type="match status" value="1"/>
</dbReference>
<dbReference type="Proteomes" id="UP001597368">
    <property type="component" value="Unassembled WGS sequence"/>
</dbReference>